<feature type="transmembrane region" description="Helical" evidence="1">
    <location>
        <begin position="170"/>
        <end position="187"/>
    </location>
</feature>
<proteinExistence type="predicted"/>
<keyword evidence="1" id="KW-0472">Membrane</keyword>
<feature type="transmembrane region" description="Helical" evidence="1">
    <location>
        <begin position="193"/>
        <end position="211"/>
    </location>
</feature>
<name>A0ABY6BP11_9GAMM</name>
<dbReference type="InterPro" id="IPR045708">
    <property type="entry name" value="DUF6064"/>
</dbReference>
<feature type="transmembrane region" description="Helical" evidence="1">
    <location>
        <begin position="87"/>
        <end position="105"/>
    </location>
</feature>
<feature type="transmembrane region" description="Helical" evidence="1">
    <location>
        <begin position="57"/>
        <end position="75"/>
    </location>
</feature>
<dbReference type="Proteomes" id="UP001064632">
    <property type="component" value="Chromosome"/>
</dbReference>
<organism evidence="2 3">
    <name type="scientific">Tahibacter amnicola</name>
    <dbReference type="NCBI Taxonomy" id="2976241"/>
    <lineage>
        <taxon>Bacteria</taxon>
        <taxon>Pseudomonadati</taxon>
        <taxon>Pseudomonadota</taxon>
        <taxon>Gammaproteobacteria</taxon>
        <taxon>Lysobacterales</taxon>
        <taxon>Rhodanobacteraceae</taxon>
        <taxon>Tahibacter</taxon>
    </lineage>
</organism>
<gene>
    <name evidence="2" type="ORF">N4264_11040</name>
</gene>
<keyword evidence="1" id="KW-0812">Transmembrane</keyword>
<reference evidence="2" key="1">
    <citation type="submission" date="2022-09" db="EMBL/GenBank/DDBJ databases">
        <title>Tahibacter sp. nov., isolated from a fresh water.</title>
        <authorList>
            <person name="Baek J.H."/>
            <person name="Lee J.K."/>
            <person name="Kim J.M."/>
            <person name="Jeon C.O."/>
        </authorList>
    </citation>
    <scope>NUCLEOTIDE SEQUENCE</scope>
    <source>
        <strain evidence="2">W38</strain>
    </source>
</reference>
<dbReference type="Pfam" id="PF19540">
    <property type="entry name" value="DUF6064"/>
    <property type="match status" value="1"/>
</dbReference>
<feature type="transmembrane region" description="Helical" evidence="1">
    <location>
        <begin position="143"/>
        <end position="163"/>
    </location>
</feature>
<sequence length="217" mass="24259">MSEWWSYDFSDFLMYSLRSYLRLIQAYNKSWEPLPVFASMIGIGIAVSLWRGSLWRGAALALASAWAFVGVAFFWQRFSSIHWGMHYAATAFMVEALLLALVAWQSRPLDIVPRQRAAAMVFALCGLALPSIGMFTGRQWNQLESFGMTADPTALATIAWLALAPGRWRALLLPVPVAWCLFSAATWCTLRAWDWIIVTCALTLALAVSFVRPAAAR</sequence>
<protein>
    <submittedName>
        <fullName evidence="2">DUF6064 family protein</fullName>
    </submittedName>
</protein>
<evidence type="ECO:0000256" key="1">
    <source>
        <dbReference type="SAM" id="Phobius"/>
    </source>
</evidence>
<dbReference type="EMBL" id="CP104694">
    <property type="protein sequence ID" value="UXI70135.1"/>
    <property type="molecule type" value="Genomic_DNA"/>
</dbReference>
<feature type="transmembrane region" description="Helical" evidence="1">
    <location>
        <begin position="117"/>
        <end position="137"/>
    </location>
</feature>
<keyword evidence="3" id="KW-1185">Reference proteome</keyword>
<accession>A0ABY6BP11</accession>
<evidence type="ECO:0000313" key="2">
    <source>
        <dbReference type="EMBL" id="UXI70135.1"/>
    </source>
</evidence>
<evidence type="ECO:0000313" key="3">
    <source>
        <dbReference type="Proteomes" id="UP001064632"/>
    </source>
</evidence>
<dbReference type="RefSeq" id="WP_261697086.1">
    <property type="nucleotide sequence ID" value="NZ_CP104694.1"/>
</dbReference>
<keyword evidence="1" id="KW-1133">Transmembrane helix</keyword>
<feature type="transmembrane region" description="Helical" evidence="1">
    <location>
        <begin position="33"/>
        <end position="50"/>
    </location>
</feature>